<sequence length="182" mass="21295">MALRIGNRQICNLDDTFRCPFCPDKKKQCYQFKDLFQHAIDIDASNSRKGSLKAQHRAFTRFIQHDLAYPTGRNSKLRSPPPPMTRRLPPKMRSCSYGFGWFENATYFESHFKDMSESEVDDYAENNYTTLRTGNYRILNIDDTFRCPFFLGKKKQCYQFKDLFQHATGISISNSRKGSRKA</sequence>
<accession>A0A8J5GPT4</accession>
<dbReference type="Proteomes" id="UP000734854">
    <property type="component" value="Unassembled WGS sequence"/>
</dbReference>
<dbReference type="EMBL" id="JACMSC010000009">
    <property type="protein sequence ID" value="KAG6507783.1"/>
    <property type="molecule type" value="Genomic_DNA"/>
</dbReference>
<proteinExistence type="predicted"/>
<reference evidence="2 3" key="1">
    <citation type="submission" date="2020-08" db="EMBL/GenBank/DDBJ databases">
        <title>Plant Genome Project.</title>
        <authorList>
            <person name="Zhang R.-G."/>
        </authorList>
    </citation>
    <scope>NUCLEOTIDE SEQUENCE [LARGE SCALE GENOMIC DNA]</scope>
    <source>
        <tissue evidence="2">Rhizome</tissue>
    </source>
</reference>
<name>A0A8J5GPT4_ZINOF</name>
<protein>
    <recommendedName>
        <fullName evidence="1">Zinc finger-XS domain-containing protein</fullName>
    </recommendedName>
</protein>
<comment type="caution">
    <text evidence="2">The sequence shown here is derived from an EMBL/GenBank/DDBJ whole genome shotgun (WGS) entry which is preliminary data.</text>
</comment>
<evidence type="ECO:0000259" key="1">
    <source>
        <dbReference type="Pfam" id="PF03470"/>
    </source>
</evidence>
<keyword evidence="3" id="KW-1185">Reference proteome</keyword>
<feature type="domain" description="Zinc finger-XS" evidence="1">
    <location>
        <begin position="147"/>
        <end position="181"/>
    </location>
</feature>
<dbReference type="AlphaFoldDB" id="A0A8J5GPT4"/>
<dbReference type="InterPro" id="IPR005381">
    <property type="entry name" value="Znf-XS_domain"/>
</dbReference>
<evidence type="ECO:0000313" key="2">
    <source>
        <dbReference type="EMBL" id="KAG6507783.1"/>
    </source>
</evidence>
<gene>
    <name evidence="2" type="ORF">ZIOFF_033135</name>
</gene>
<dbReference type="PANTHER" id="PTHR21596">
    <property type="entry name" value="RIBONUCLEASE P SUBUNIT P38"/>
    <property type="match status" value="1"/>
</dbReference>
<dbReference type="InterPro" id="IPR045177">
    <property type="entry name" value="FDM1-5/IDN2"/>
</dbReference>
<evidence type="ECO:0000313" key="3">
    <source>
        <dbReference type="Proteomes" id="UP000734854"/>
    </source>
</evidence>
<organism evidence="2 3">
    <name type="scientific">Zingiber officinale</name>
    <name type="common">Ginger</name>
    <name type="synonym">Amomum zingiber</name>
    <dbReference type="NCBI Taxonomy" id="94328"/>
    <lineage>
        <taxon>Eukaryota</taxon>
        <taxon>Viridiplantae</taxon>
        <taxon>Streptophyta</taxon>
        <taxon>Embryophyta</taxon>
        <taxon>Tracheophyta</taxon>
        <taxon>Spermatophyta</taxon>
        <taxon>Magnoliopsida</taxon>
        <taxon>Liliopsida</taxon>
        <taxon>Zingiberales</taxon>
        <taxon>Zingiberaceae</taxon>
        <taxon>Zingiber</taxon>
    </lineage>
</organism>
<dbReference type="PANTHER" id="PTHR21596:SF51">
    <property type="entry name" value="OS01G0147700 PROTEIN"/>
    <property type="match status" value="1"/>
</dbReference>
<dbReference type="GO" id="GO:0080188">
    <property type="term" value="P:gene silencing by siRNA-directed DNA methylation"/>
    <property type="evidence" value="ECO:0007669"/>
    <property type="project" value="InterPro"/>
</dbReference>
<dbReference type="Pfam" id="PF03470">
    <property type="entry name" value="zf-XS"/>
    <property type="match status" value="2"/>
</dbReference>
<feature type="domain" description="Zinc finger-XS" evidence="1">
    <location>
        <begin position="19"/>
        <end position="59"/>
    </location>
</feature>